<dbReference type="SUPFAM" id="SSF52777">
    <property type="entry name" value="CoA-dependent acyltransferases"/>
    <property type="match status" value="1"/>
</dbReference>
<evidence type="ECO:0000256" key="6">
    <source>
        <dbReference type="PIRSR" id="PIRSR000440-1"/>
    </source>
</evidence>
<dbReference type="AlphaFoldDB" id="A0AAN2HA97"/>
<dbReference type="Gene3D" id="3.30.559.10">
    <property type="entry name" value="Chloramphenicol acetyltransferase-like domain"/>
    <property type="match status" value="1"/>
</dbReference>
<evidence type="ECO:0000313" key="10">
    <source>
        <dbReference type="Proteomes" id="UP000326595"/>
    </source>
</evidence>
<evidence type="ECO:0000256" key="1">
    <source>
        <dbReference type="ARBA" id="ARBA00002150"/>
    </source>
</evidence>
<gene>
    <name evidence="9" type="primary">cat_2</name>
    <name evidence="9" type="ORF">PS652_02064</name>
</gene>
<dbReference type="InterPro" id="IPR023213">
    <property type="entry name" value="CAT-like_dom_sf"/>
</dbReference>
<evidence type="ECO:0000313" key="9">
    <source>
        <dbReference type="EMBL" id="CAK9889235.1"/>
    </source>
</evidence>
<dbReference type="NCBIfam" id="NF000491">
    <property type="entry name" value="chloram_CatA"/>
    <property type="match status" value="1"/>
</dbReference>
<dbReference type="Proteomes" id="UP000326595">
    <property type="component" value="Chromosome"/>
</dbReference>
<name>A0AAN2HA97_PSEFL</name>
<dbReference type="PIRSF" id="PIRSF000440">
    <property type="entry name" value="CAT"/>
    <property type="match status" value="1"/>
</dbReference>
<comment type="function">
    <text evidence="1 7">This enzyme is an effector of chloramphenicol resistance in bacteria.</text>
</comment>
<protein>
    <recommendedName>
        <fullName evidence="7">Chloramphenicol acetyltransferase</fullName>
        <ecNumber evidence="7">2.3.1.28</ecNumber>
    </recommendedName>
</protein>
<evidence type="ECO:0000256" key="7">
    <source>
        <dbReference type="RuleBase" id="RU000503"/>
    </source>
</evidence>
<accession>A0AAN2HA97</accession>
<keyword evidence="4 7" id="KW-0046">Antibiotic resistance</keyword>
<dbReference type="GO" id="GO:0046677">
    <property type="term" value="P:response to antibiotic"/>
    <property type="evidence" value="ECO:0007669"/>
    <property type="project" value="UniProtKB-KW"/>
</dbReference>
<dbReference type="EC" id="2.3.1.28" evidence="7"/>
<dbReference type="EMBL" id="OZ024668">
    <property type="protein sequence ID" value="CAK9889235.1"/>
    <property type="molecule type" value="Genomic_DNA"/>
</dbReference>
<comment type="catalytic activity">
    <reaction evidence="7">
        <text>chloramphenicol + acetyl-CoA = chloramphenicol 3-acetate + CoA</text>
        <dbReference type="Rhea" id="RHEA:18421"/>
        <dbReference type="ChEBI" id="CHEBI:16730"/>
        <dbReference type="ChEBI" id="CHEBI:17698"/>
        <dbReference type="ChEBI" id="CHEBI:57287"/>
        <dbReference type="ChEBI" id="CHEBI:57288"/>
        <dbReference type="EC" id="2.3.1.28"/>
    </reaction>
</comment>
<dbReference type="InterPro" id="IPR001707">
    <property type="entry name" value="Cmp_AcTrfase"/>
</dbReference>
<dbReference type="PANTHER" id="PTHR38474:SF2">
    <property type="entry name" value="CHLORAMPHENICOL ACETYLTRANSFERASE"/>
    <property type="match status" value="1"/>
</dbReference>
<proteinExistence type="inferred from homology"/>
<keyword evidence="3 7" id="KW-0808">Transferase</keyword>
<comment type="similarity">
    <text evidence="2 8">Belongs to the chloramphenicol acetyltransferase family.</text>
</comment>
<feature type="active site" description="Proton acceptor" evidence="6">
    <location>
        <position position="194"/>
    </location>
</feature>
<evidence type="ECO:0000256" key="8">
    <source>
        <dbReference type="RuleBase" id="RU004156"/>
    </source>
</evidence>
<evidence type="ECO:0000256" key="4">
    <source>
        <dbReference type="ARBA" id="ARBA00023251"/>
    </source>
</evidence>
<dbReference type="PROSITE" id="PS00100">
    <property type="entry name" value="CAT"/>
    <property type="match status" value="1"/>
</dbReference>
<keyword evidence="5 7" id="KW-0012">Acyltransferase</keyword>
<organism evidence="9 10">
    <name type="scientific">Pseudomonas fluorescens</name>
    <dbReference type="NCBI Taxonomy" id="294"/>
    <lineage>
        <taxon>Bacteria</taxon>
        <taxon>Pseudomonadati</taxon>
        <taxon>Pseudomonadota</taxon>
        <taxon>Gammaproteobacteria</taxon>
        <taxon>Pseudomonadales</taxon>
        <taxon>Pseudomonadaceae</taxon>
        <taxon>Pseudomonas</taxon>
    </lineage>
</organism>
<reference evidence="9 10" key="1">
    <citation type="submission" date="2024-03" db="EMBL/GenBank/DDBJ databases">
        <authorList>
            <person name="Alaster D. Moffat"/>
            <person name="Govind Chandra"/>
            <person name="Andrew W. Truman"/>
        </authorList>
    </citation>
    <scope>NUCLEOTIDE SEQUENCE [LARGE SCALE GENOMIC DNA]</scope>
    <source>
        <strain evidence="9">PS652</strain>
    </source>
</reference>
<dbReference type="InterPro" id="IPR018372">
    <property type="entry name" value="Chloramphenicol_AcTrfase_AS"/>
</dbReference>
<dbReference type="RefSeq" id="WP_038999356.1">
    <property type="nucleotide sequence ID" value="NZ_OZ024668.1"/>
</dbReference>
<evidence type="ECO:0000256" key="5">
    <source>
        <dbReference type="ARBA" id="ARBA00023315"/>
    </source>
</evidence>
<evidence type="ECO:0000256" key="2">
    <source>
        <dbReference type="ARBA" id="ARBA00010571"/>
    </source>
</evidence>
<sequence>MVNNTLGYSKFDVATWARKEHFEILSTVGSCTFSQTAQLDVTELLAYTKAEGLKFYPVMIHVIAKLVNKFPEFRMAMKDGELVLWDVVHPSYTIFHESTETFSSLWTCYEDDLGAFLQGYSSDREKYGRDLSYFPREEYAENVFYVSANPWVSFTSFNFNVADASNFFAPMFTIGKYYSQGESVFMPLAVQVHHAVCDGFHVGRVINEIQQSCNALSGI</sequence>
<dbReference type="SMART" id="SM01059">
    <property type="entry name" value="CAT"/>
    <property type="match status" value="1"/>
</dbReference>
<dbReference type="Pfam" id="PF00302">
    <property type="entry name" value="CAT"/>
    <property type="match status" value="1"/>
</dbReference>
<dbReference type="PANTHER" id="PTHR38474">
    <property type="entry name" value="SLR0299 PROTEIN"/>
    <property type="match status" value="1"/>
</dbReference>
<evidence type="ECO:0000256" key="3">
    <source>
        <dbReference type="ARBA" id="ARBA00022679"/>
    </source>
</evidence>
<dbReference type="GO" id="GO:0008811">
    <property type="term" value="F:chloramphenicol O-acetyltransferase activity"/>
    <property type="evidence" value="ECO:0007669"/>
    <property type="project" value="UniProtKB-EC"/>
</dbReference>